<accession>A0A942DY91</accession>
<evidence type="ECO:0000313" key="2">
    <source>
        <dbReference type="EMBL" id="MBS3647678.1"/>
    </source>
</evidence>
<sequence length="333" mass="38084">MYVTEAGDEIFVIDSHAHVWDARPQNRRNHYGQTFIDTFYGAHVGLTPANRRWDRERFDYYGAQGAATDLFEDGYCDLAVMLPVYLRDFYVNGFNTTELCSTLKDLFPDKVILNGRFDPRDGQMGLDKLEEDFEKFRFNGVKLYTAEWNGVSRGYSLKDPFVAPYLEKCRKLGIRNIHIHKGPTTHPLDYDAFDVRDIDYIATSFPDLNFIVDHCGLPRIDDFCFIAGQEPNVYGGLALVASYIHARPKYFANMMSDLLFFVGPDRLLFGSDYAITSPQWIIEKFMEFEFDEETAQEAGTPLTLEVKRKILGLNAAKLYGVAVPSRFQASAVQ</sequence>
<keyword evidence="3" id="KW-1185">Reference proteome</keyword>
<dbReference type="GO" id="GO:0016787">
    <property type="term" value="F:hydrolase activity"/>
    <property type="evidence" value="ECO:0007669"/>
    <property type="project" value="InterPro"/>
</dbReference>
<reference evidence="2" key="1">
    <citation type="submission" date="2021-04" db="EMBL/GenBank/DDBJ databases">
        <title>Pseudaminobacter soli sp. nov., isolated from paddy soil contaminated by heavy metals.</title>
        <authorList>
            <person name="Zhang K."/>
        </authorList>
    </citation>
    <scope>NUCLEOTIDE SEQUENCE</scope>
    <source>
        <strain evidence="2">19-2017</strain>
    </source>
</reference>
<feature type="domain" description="Amidohydrolase-related" evidence="1">
    <location>
        <begin position="13"/>
        <end position="320"/>
    </location>
</feature>
<dbReference type="RefSeq" id="WP_188253252.1">
    <property type="nucleotide sequence ID" value="NZ_JABVCF010000002.1"/>
</dbReference>
<dbReference type="PANTHER" id="PTHR42889:SF1">
    <property type="entry name" value="BLR3681 PROTEIN"/>
    <property type="match status" value="1"/>
</dbReference>
<dbReference type="InterPro" id="IPR006680">
    <property type="entry name" value="Amidohydro-rel"/>
</dbReference>
<evidence type="ECO:0000313" key="3">
    <source>
        <dbReference type="Proteomes" id="UP000680348"/>
    </source>
</evidence>
<name>A0A942DY91_9HYPH</name>
<dbReference type="SUPFAM" id="SSF51556">
    <property type="entry name" value="Metallo-dependent hydrolases"/>
    <property type="match status" value="1"/>
</dbReference>
<proteinExistence type="predicted"/>
<protein>
    <submittedName>
        <fullName evidence="2">Amidohydrolase</fullName>
    </submittedName>
</protein>
<dbReference type="AlphaFoldDB" id="A0A942DY91"/>
<gene>
    <name evidence="2" type="ORF">KEU06_03435</name>
</gene>
<organism evidence="2 3">
    <name type="scientific">Pseudaminobacter soli</name>
    <name type="common">ex Zhang et al. 2022</name>
    <dbReference type="NCBI Taxonomy" id="2831468"/>
    <lineage>
        <taxon>Bacteria</taxon>
        <taxon>Pseudomonadati</taxon>
        <taxon>Pseudomonadota</taxon>
        <taxon>Alphaproteobacteria</taxon>
        <taxon>Hyphomicrobiales</taxon>
        <taxon>Phyllobacteriaceae</taxon>
        <taxon>Pseudaminobacter</taxon>
    </lineage>
</organism>
<dbReference type="Proteomes" id="UP000680348">
    <property type="component" value="Unassembled WGS sequence"/>
</dbReference>
<dbReference type="PANTHER" id="PTHR42889">
    <property type="entry name" value="BLR3681 PROTEIN"/>
    <property type="match status" value="1"/>
</dbReference>
<dbReference type="InterPro" id="IPR032466">
    <property type="entry name" value="Metal_Hydrolase"/>
</dbReference>
<comment type="caution">
    <text evidence="2">The sequence shown here is derived from an EMBL/GenBank/DDBJ whole genome shotgun (WGS) entry which is preliminary data.</text>
</comment>
<evidence type="ECO:0000259" key="1">
    <source>
        <dbReference type="Pfam" id="PF04909"/>
    </source>
</evidence>
<dbReference type="Gene3D" id="3.20.20.140">
    <property type="entry name" value="Metal-dependent hydrolases"/>
    <property type="match status" value="1"/>
</dbReference>
<dbReference type="CDD" id="cd01292">
    <property type="entry name" value="metallo-dependent_hydrolases"/>
    <property type="match status" value="1"/>
</dbReference>
<dbReference type="Pfam" id="PF04909">
    <property type="entry name" value="Amidohydro_2"/>
    <property type="match status" value="1"/>
</dbReference>
<dbReference type="EMBL" id="JAGWCR010000002">
    <property type="protein sequence ID" value="MBS3647678.1"/>
    <property type="molecule type" value="Genomic_DNA"/>
</dbReference>